<accession>A0A645IUH4</accession>
<reference evidence="1" key="1">
    <citation type="submission" date="2019-08" db="EMBL/GenBank/DDBJ databases">
        <authorList>
            <person name="Kucharzyk K."/>
            <person name="Murdoch R.W."/>
            <person name="Higgins S."/>
            <person name="Loffler F."/>
        </authorList>
    </citation>
    <scope>NUCLEOTIDE SEQUENCE</scope>
</reference>
<sequence length="92" mass="9961">MLPKPQQLRRLCQAALADQRGPQPGQAALGEVRAGSVEVLGHHHAQHRITQKLQPLIAAQSGVPVLIGIRAVGKGVAEQVYVPKRISELFFQ</sequence>
<evidence type="ECO:0000313" key="1">
    <source>
        <dbReference type="EMBL" id="MPN54540.1"/>
    </source>
</evidence>
<proteinExistence type="predicted"/>
<organism evidence="1">
    <name type="scientific">bioreactor metagenome</name>
    <dbReference type="NCBI Taxonomy" id="1076179"/>
    <lineage>
        <taxon>unclassified sequences</taxon>
        <taxon>metagenomes</taxon>
        <taxon>ecological metagenomes</taxon>
    </lineage>
</organism>
<dbReference type="EMBL" id="VSSQ01122865">
    <property type="protein sequence ID" value="MPN54540.1"/>
    <property type="molecule type" value="Genomic_DNA"/>
</dbReference>
<comment type="caution">
    <text evidence="1">The sequence shown here is derived from an EMBL/GenBank/DDBJ whole genome shotgun (WGS) entry which is preliminary data.</text>
</comment>
<dbReference type="AlphaFoldDB" id="A0A645IUH4"/>
<gene>
    <name evidence="1" type="ORF">SDC9_202210</name>
</gene>
<name>A0A645IUH4_9ZZZZ</name>
<protein>
    <submittedName>
        <fullName evidence="1">Uncharacterized protein</fullName>
    </submittedName>
</protein>